<sequence>MPWLNIKRWCAVHTTHGVSEFGMTHHWVVSHCVRVGANASARRPRKGCRWARAAVD</sequence>
<dbReference type="EMBL" id="AE003849">
    <property type="protein sequence ID" value="AAF83064.1"/>
    <property type="molecule type" value="Genomic_DNA"/>
</dbReference>
<gene>
    <name evidence="1" type="ordered locus">XF_0251</name>
</gene>
<dbReference type="PIR" id="F82830">
    <property type="entry name" value="F82830"/>
</dbReference>
<protein>
    <submittedName>
        <fullName evidence="1">Uncharacterized protein</fullName>
    </submittedName>
</protein>
<name>Q9PGP7_XYLFA</name>
<dbReference type="AlphaFoldDB" id="Q9PGP7"/>
<dbReference type="Proteomes" id="UP000000812">
    <property type="component" value="Chromosome"/>
</dbReference>
<accession>Q9PGP7</accession>
<organism evidence="1 2">
    <name type="scientific">Xylella fastidiosa (strain 9a5c)</name>
    <dbReference type="NCBI Taxonomy" id="160492"/>
    <lineage>
        <taxon>Bacteria</taxon>
        <taxon>Pseudomonadati</taxon>
        <taxon>Pseudomonadota</taxon>
        <taxon>Gammaproteobacteria</taxon>
        <taxon>Lysobacterales</taxon>
        <taxon>Lysobacteraceae</taxon>
        <taxon>Xylella</taxon>
    </lineage>
</organism>
<evidence type="ECO:0000313" key="2">
    <source>
        <dbReference type="Proteomes" id="UP000000812"/>
    </source>
</evidence>
<dbReference type="KEGG" id="xfa:XF_0251"/>
<proteinExistence type="predicted"/>
<reference evidence="1 2" key="1">
    <citation type="journal article" date="2000" name="Nature">
        <title>The genome sequence of the plant pathogen Xylella fastidiosa.</title>
        <authorList>
            <person name="Simpson A.J."/>
            <person name="Reinach F.C."/>
            <person name="Arruda P."/>
            <person name="Abreu F.A."/>
            <person name="Acencio M."/>
            <person name="Alvarenga R."/>
            <person name="Alves L.M."/>
            <person name="Araya J.E."/>
            <person name="Baia G.S."/>
            <person name="Baptista C.S."/>
            <person name="Barros M.H."/>
            <person name="Bonaccorsi E.D."/>
            <person name="Bordin S."/>
            <person name="Bove J.M."/>
            <person name="Briones M.R."/>
            <person name="Bueno M.R."/>
            <person name="Camargo A.A."/>
            <person name="Camargo L.E."/>
            <person name="Carraro D.M."/>
            <person name="Carrer H."/>
            <person name="Colauto N.B."/>
            <person name="Colombo C."/>
            <person name="Costa F.F."/>
            <person name="Costa M.C."/>
            <person name="Costa-Neto C.M."/>
            <person name="Coutinho L.L."/>
            <person name="Cristofani M."/>
            <person name="Dias-Neto E."/>
            <person name="Docena C."/>
            <person name="El-Dorry H."/>
            <person name="Facincani A.P."/>
            <person name="Ferreira A.J."/>
            <person name="Ferreira V.C."/>
            <person name="Ferro J.A."/>
            <person name="Fraga J.S."/>
            <person name="Franca S.C."/>
            <person name="Franco M.C."/>
            <person name="Frohme M."/>
            <person name="Furlan L.R."/>
            <person name="Garnier M."/>
            <person name="Goldman G.H."/>
            <person name="Goldman M.H."/>
            <person name="Gomes S.L."/>
            <person name="Gruber A."/>
            <person name="Ho P.L."/>
            <person name="Hoheisel J.D."/>
            <person name="Junqueira M.L."/>
            <person name="Kemper E.L."/>
            <person name="Kitajima J.P."/>
            <person name="Krieger J.E."/>
            <person name="Kuramae E.E."/>
            <person name="Laigret F."/>
            <person name="Lambais M.R."/>
            <person name="Leite L.C."/>
            <person name="Lemos E.G."/>
            <person name="Lemos M.V."/>
            <person name="Lopes S.A."/>
            <person name="Lopes C.R."/>
            <person name="Machado J.A."/>
            <person name="Machado M.A."/>
            <person name="Madeira A.M."/>
            <person name="Madeira H.M."/>
            <person name="Marino C.L."/>
            <person name="Marques M.V."/>
            <person name="Martins E.A."/>
            <person name="Martins E.M."/>
            <person name="Matsukuma A.Y."/>
            <person name="Menck C.F."/>
            <person name="Miracca E.C."/>
            <person name="Miyaki C.Y."/>
            <person name="Monteriro-Vitorello C.B."/>
            <person name="Moon D.H."/>
            <person name="Nagai M.A."/>
            <person name="Nascimento A.L."/>
            <person name="Netto L.E."/>
            <person name="Nhani A.Jr."/>
            <person name="Nobrega F.G."/>
            <person name="Nunes L.R."/>
            <person name="Oliveira M.A."/>
            <person name="de Oliveira M.C."/>
            <person name="de Oliveira R.C."/>
            <person name="Palmieri D.A."/>
            <person name="Paris A."/>
            <person name="Peixoto B.R."/>
            <person name="Pereira G.A."/>
            <person name="Pereira H.A.Jr."/>
            <person name="Pesquero J.B."/>
            <person name="Quaggio R.B."/>
            <person name="Roberto P.G."/>
            <person name="Rodrigues V."/>
            <person name="de M Rosa A.J."/>
            <person name="de Rosa V.E.Jr."/>
            <person name="de Sa R.G."/>
            <person name="Santelli R.V."/>
            <person name="Sawasaki H.E."/>
            <person name="da Silva A.C."/>
            <person name="da Silva A.M."/>
            <person name="da Silva F.R."/>
            <person name="da Silva W.A.Jr."/>
            <person name="da Silveira J.F."/>
            <person name="Silvestri M.L."/>
            <person name="Siqueira W.J."/>
            <person name="de Souza A.A."/>
            <person name="de Souza A.P."/>
            <person name="Terenzi M.F."/>
            <person name="Truffi D."/>
            <person name="Tsai S.M."/>
            <person name="Tsuhako M.H."/>
            <person name="Vallada H."/>
            <person name="Van Sluys M.A."/>
            <person name="Verjovski-Almeida S."/>
            <person name="Vettore A.L."/>
            <person name="Zago M.A."/>
            <person name="Zatz M."/>
            <person name="Meidanis J."/>
            <person name="Setubal J.C."/>
        </authorList>
    </citation>
    <scope>NUCLEOTIDE SEQUENCE [LARGE SCALE GENOMIC DNA]</scope>
    <source>
        <strain evidence="1 2">9a5c</strain>
    </source>
</reference>
<dbReference type="HOGENOM" id="CLU_3013355_0_0_6"/>
<evidence type="ECO:0000313" key="1">
    <source>
        <dbReference type="EMBL" id="AAF83064.1"/>
    </source>
</evidence>